<name>U6KPC7_EIMTE</name>
<reference evidence="2" key="1">
    <citation type="submission" date="2013-10" db="EMBL/GenBank/DDBJ databases">
        <title>Genomic analysis of the causative agents of coccidiosis in chickens.</title>
        <authorList>
            <person name="Reid A.J."/>
            <person name="Blake D."/>
            <person name="Billington K."/>
            <person name="Browne H."/>
            <person name="Dunn M."/>
            <person name="Hung S."/>
            <person name="Kawahara F."/>
            <person name="Miranda-Saavedra D."/>
            <person name="Mourier T."/>
            <person name="Nagra H."/>
            <person name="Otto T.D."/>
            <person name="Rawlings N."/>
            <person name="Sanchez A."/>
            <person name="Sanders M."/>
            <person name="Subramaniam C."/>
            <person name="Tay Y."/>
            <person name="Dear P."/>
            <person name="Doerig C."/>
            <person name="Gruber A."/>
            <person name="Parkinson J."/>
            <person name="Shirley M."/>
            <person name="Wan K.L."/>
            <person name="Berriman M."/>
            <person name="Tomley F."/>
            <person name="Pain A."/>
        </authorList>
    </citation>
    <scope>NUCLEOTIDE SEQUENCE [LARGE SCALE GENOMIC DNA]</scope>
    <source>
        <strain evidence="2">Houghton</strain>
    </source>
</reference>
<dbReference type="OrthoDB" id="16820at2759"/>
<dbReference type="VEuPathDB" id="ToxoDB:ETH2_1569300"/>
<feature type="region of interest" description="Disordered" evidence="1">
    <location>
        <begin position="244"/>
        <end position="274"/>
    </location>
</feature>
<dbReference type="GeneID" id="25254017"/>
<evidence type="ECO:0000256" key="1">
    <source>
        <dbReference type="SAM" id="MobiDB-lite"/>
    </source>
</evidence>
<keyword evidence="3" id="KW-1185">Reference proteome</keyword>
<dbReference type="EMBL" id="HG674763">
    <property type="protein sequence ID" value="CDJ39937.1"/>
    <property type="molecule type" value="Genomic_DNA"/>
</dbReference>
<dbReference type="AlphaFoldDB" id="U6KPC7"/>
<dbReference type="PANTHER" id="PTHR48125:SF10">
    <property type="entry name" value="OS12G0136300 PROTEIN"/>
    <property type="match status" value="1"/>
</dbReference>
<gene>
    <name evidence="2" type="ORF">ETH_00024525</name>
</gene>
<dbReference type="OMA" id="SRTYACE"/>
<dbReference type="Gene3D" id="3.10.180.10">
    <property type="entry name" value="2,3-Dihydroxybiphenyl 1,2-Dioxygenase, domain 1"/>
    <property type="match status" value="1"/>
</dbReference>
<feature type="region of interest" description="Disordered" evidence="1">
    <location>
        <begin position="378"/>
        <end position="402"/>
    </location>
</feature>
<accession>U6KPC7</accession>
<dbReference type="SUPFAM" id="SSF54593">
    <property type="entry name" value="Glyoxalase/Bleomycin resistance protein/Dihydroxybiphenyl dioxygenase"/>
    <property type="match status" value="1"/>
</dbReference>
<feature type="region of interest" description="Disordered" evidence="1">
    <location>
        <begin position="310"/>
        <end position="332"/>
    </location>
</feature>
<dbReference type="RefSeq" id="XP_013230690.1">
    <property type="nucleotide sequence ID" value="XM_013375236.1"/>
</dbReference>
<evidence type="ECO:0000313" key="3">
    <source>
        <dbReference type="Proteomes" id="UP000030747"/>
    </source>
</evidence>
<proteinExistence type="predicted"/>
<protein>
    <submittedName>
        <fullName evidence="2">Glyoxalase, putative</fullName>
    </submittedName>
</protein>
<organism evidence="2 3">
    <name type="scientific">Eimeria tenella</name>
    <name type="common">Coccidian parasite</name>
    <dbReference type="NCBI Taxonomy" id="5802"/>
    <lineage>
        <taxon>Eukaryota</taxon>
        <taxon>Sar</taxon>
        <taxon>Alveolata</taxon>
        <taxon>Apicomplexa</taxon>
        <taxon>Conoidasida</taxon>
        <taxon>Coccidia</taxon>
        <taxon>Eucoccidiorida</taxon>
        <taxon>Eimeriorina</taxon>
        <taxon>Eimeriidae</taxon>
        <taxon>Eimeria</taxon>
    </lineage>
</organism>
<feature type="region of interest" description="Disordered" evidence="1">
    <location>
        <begin position="597"/>
        <end position="618"/>
    </location>
</feature>
<dbReference type="Proteomes" id="UP000030747">
    <property type="component" value="Unassembled WGS sequence"/>
</dbReference>
<dbReference type="InterPro" id="IPR029068">
    <property type="entry name" value="Glyas_Bleomycin-R_OHBP_Dase"/>
</dbReference>
<reference evidence="2" key="2">
    <citation type="submission" date="2013-10" db="EMBL/GenBank/DDBJ databases">
        <authorList>
            <person name="Aslett M."/>
        </authorList>
    </citation>
    <scope>NUCLEOTIDE SEQUENCE [LARGE SCALE GENOMIC DNA]</scope>
    <source>
        <strain evidence="2">Houghton</strain>
    </source>
</reference>
<dbReference type="PANTHER" id="PTHR48125">
    <property type="entry name" value="LP07818P1"/>
    <property type="match status" value="1"/>
</dbReference>
<evidence type="ECO:0000313" key="2">
    <source>
        <dbReference type="EMBL" id="CDJ39937.1"/>
    </source>
</evidence>
<dbReference type="VEuPathDB" id="ToxoDB:ETH_00024525"/>
<feature type="compositionally biased region" description="Pro residues" evidence="1">
    <location>
        <begin position="244"/>
        <end position="267"/>
    </location>
</feature>
<sequence>MGSLLHWAMASCCLCFWGPPRLLLTHRKAAAATAAATAATTAVLTVLSLLSSTSQAFVLPHLEANFSSQPYSSNDSAAAAAASAAAAATATTSSPAALLLPHSPITLCITPKPIDHAREAAATRAAAASAAAATSEAASTAAEELEAGLADAAPPRAAAAKAEAAGTALPAAATTMNEEALTAAEAPEVAAAAAALPPAAAAHREPLGASRLLHVRLLTLNLEKMVHFYTQLLRMRVLGLWGPPGGPPEGAPGGPPEGAPRGPPEEAPPALQQQSPHLWEPLSGRVSLTGGSSIPVDRIVLLGYGPEAAAASAEGGPPGGPPGASAGGPPQGLKLELIYSSRWAQQQREAEAAAAAAIRKEESDLVAAVAAFQQQEALRQSGQSSSGSSSSRSSSSLLPSLSRMRGYERRRGRYDRGHHGFFGLSFLLPSLQQLQQQQVQQAGGKLLHFPAKRKQVPSMVPDQDARQEIWGQSCFMLDPDGNGVEVLQLTSSSSCSSIGLSEQARKQEAAINTWQNYMAEQEADISRQKEKQQLLQQLDEVEKLLLQLEQQQQQHQEEQHKKQQQQERDRLTKRQQELQRKLAVFNEQQRILDELEQQQQRRQREREAAAAGTALQHKGPLSPRLQKIRLYTSSPVAADRFFGSMLQMQLLRYKSHLLERLHPWTRFAATSRTYACEAAALRAKAGASEGAAAAAAAVAAAVAAAGDQGLYGETSTVPAEWEGPAAQDPPAAAAEVFRTEAAEREVPQVQVAYAYDENLVSVHPGFLHVALSVADVPSAVAHISSKEAEAAAAAEAEEKAAEAAATAGSKCQPCKMEGLQEGAHFGATEIVGDAEDVYKPTTIKSQTPQECLLLNFDGYPFLLATEEQAQAYYRCLEKAPVTGPPFKLA</sequence>